<evidence type="ECO:0000313" key="1">
    <source>
        <dbReference type="EMBL" id="KAF2632930.1"/>
    </source>
</evidence>
<dbReference type="EMBL" id="MU006702">
    <property type="protein sequence ID" value="KAF2632930.1"/>
    <property type="molecule type" value="Genomic_DNA"/>
</dbReference>
<reference evidence="1" key="1">
    <citation type="journal article" date="2020" name="Stud. Mycol.">
        <title>101 Dothideomycetes genomes: a test case for predicting lifestyles and emergence of pathogens.</title>
        <authorList>
            <person name="Haridas S."/>
            <person name="Albert R."/>
            <person name="Binder M."/>
            <person name="Bloem J."/>
            <person name="Labutti K."/>
            <person name="Salamov A."/>
            <person name="Andreopoulos B."/>
            <person name="Baker S."/>
            <person name="Barry K."/>
            <person name="Bills G."/>
            <person name="Bluhm B."/>
            <person name="Cannon C."/>
            <person name="Castanera R."/>
            <person name="Culley D."/>
            <person name="Daum C."/>
            <person name="Ezra D."/>
            <person name="Gonzalez J."/>
            <person name="Henrissat B."/>
            <person name="Kuo A."/>
            <person name="Liang C."/>
            <person name="Lipzen A."/>
            <person name="Lutzoni F."/>
            <person name="Magnuson J."/>
            <person name="Mondo S."/>
            <person name="Nolan M."/>
            <person name="Ohm R."/>
            <person name="Pangilinan J."/>
            <person name="Park H.-J."/>
            <person name="Ramirez L."/>
            <person name="Alfaro M."/>
            <person name="Sun H."/>
            <person name="Tritt A."/>
            <person name="Yoshinaga Y."/>
            <person name="Zwiers L.-H."/>
            <person name="Turgeon B."/>
            <person name="Goodwin S."/>
            <person name="Spatafora J."/>
            <person name="Crous P."/>
            <person name="Grigoriev I."/>
        </authorList>
    </citation>
    <scope>NUCLEOTIDE SEQUENCE</scope>
    <source>
        <strain evidence="1">CBS 525.71</strain>
    </source>
</reference>
<evidence type="ECO:0000313" key="2">
    <source>
        <dbReference type="Proteomes" id="UP000799754"/>
    </source>
</evidence>
<accession>A0ACB6SF79</accession>
<gene>
    <name evidence="1" type="ORF">BU25DRAFT_470995</name>
</gene>
<sequence>MTTGIILQQDFVDDMLMVLPAATRTPSAIACCLCYEEYGNIVLTNEADTKSWRDLPYHDTFAPDLVEPIATPCDYYFCILCIGKWLLKKQTCPMCRTPVNPPDRAYGADDCDEVSSARPEGLMHTYRISESRAAEIYDIIRLNTCRLLTTDALMPVIWSPENLVFNLPELMVTIA</sequence>
<name>A0ACB6SF79_9PLEO</name>
<proteinExistence type="predicted"/>
<protein>
    <submittedName>
        <fullName evidence="1">Uncharacterized protein</fullName>
    </submittedName>
</protein>
<keyword evidence="2" id="KW-1185">Reference proteome</keyword>
<comment type="caution">
    <text evidence="1">The sequence shown here is derived from an EMBL/GenBank/DDBJ whole genome shotgun (WGS) entry which is preliminary data.</text>
</comment>
<organism evidence="1 2">
    <name type="scientific">Macroventuria anomochaeta</name>
    <dbReference type="NCBI Taxonomy" id="301207"/>
    <lineage>
        <taxon>Eukaryota</taxon>
        <taxon>Fungi</taxon>
        <taxon>Dikarya</taxon>
        <taxon>Ascomycota</taxon>
        <taxon>Pezizomycotina</taxon>
        <taxon>Dothideomycetes</taxon>
        <taxon>Pleosporomycetidae</taxon>
        <taxon>Pleosporales</taxon>
        <taxon>Pleosporineae</taxon>
        <taxon>Didymellaceae</taxon>
        <taxon>Macroventuria</taxon>
    </lineage>
</organism>
<dbReference type="Proteomes" id="UP000799754">
    <property type="component" value="Unassembled WGS sequence"/>
</dbReference>